<protein>
    <submittedName>
        <fullName evidence="1">Uncharacterized protein</fullName>
    </submittedName>
</protein>
<accession>A0ABP9LQH7</accession>
<gene>
    <name evidence="1" type="ORF">GCM10023210_00180</name>
</gene>
<dbReference type="RefSeq" id="WP_345199470.1">
    <property type="nucleotide sequence ID" value="NZ_BAABHX010000001.1"/>
</dbReference>
<evidence type="ECO:0000313" key="1">
    <source>
        <dbReference type="EMBL" id="GAA5082624.1"/>
    </source>
</evidence>
<proteinExistence type="predicted"/>
<dbReference type="Proteomes" id="UP001500353">
    <property type="component" value="Unassembled WGS sequence"/>
</dbReference>
<sequence length="179" mass="21232">MSSFDVTLFLLKEKQDPRSFMIDFNEKLKSINVLLEKDEYEIVVFNDSRNGEEKEHIYLNESMNDEQIIDLVCSWKGLGLLSYRHPDFSMPLSINYLTWDDEYLYGFDVGFASSDTIFKEEQHEKLMTKISEFIDYGYVVGNVENLSGTYIWLQNLDKVKEFILNNSFKIDSRNWKKIR</sequence>
<keyword evidence="2" id="KW-1185">Reference proteome</keyword>
<evidence type="ECO:0000313" key="2">
    <source>
        <dbReference type="Proteomes" id="UP001500353"/>
    </source>
</evidence>
<reference evidence="2" key="1">
    <citation type="journal article" date="2019" name="Int. J. Syst. Evol. Microbiol.">
        <title>The Global Catalogue of Microorganisms (GCM) 10K type strain sequencing project: providing services to taxonomists for standard genome sequencing and annotation.</title>
        <authorList>
            <consortium name="The Broad Institute Genomics Platform"/>
            <consortium name="The Broad Institute Genome Sequencing Center for Infectious Disease"/>
            <person name="Wu L."/>
            <person name="Ma J."/>
        </authorList>
    </citation>
    <scope>NUCLEOTIDE SEQUENCE [LARGE SCALE GENOMIC DNA]</scope>
    <source>
        <strain evidence="2">JCM 18019</strain>
    </source>
</reference>
<organism evidence="1 2">
    <name type="scientific">Chryseobacterium ginsengisoli</name>
    <dbReference type="NCBI Taxonomy" id="363853"/>
    <lineage>
        <taxon>Bacteria</taxon>
        <taxon>Pseudomonadati</taxon>
        <taxon>Bacteroidota</taxon>
        <taxon>Flavobacteriia</taxon>
        <taxon>Flavobacteriales</taxon>
        <taxon>Weeksellaceae</taxon>
        <taxon>Chryseobacterium group</taxon>
        <taxon>Chryseobacterium</taxon>
    </lineage>
</organism>
<dbReference type="EMBL" id="BAABHX010000001">
    <property type="protein sequence ID" value="GAA5082624.1"/>
    <property type="molecule type" value="Genomic_DNA"/>
</dbReference>
<name>A0ABP9LQH7_9FLAO</name>
<comment type="caution">
    <text evidence="1">The sequence shown here is derived from an EMBL/GenBank/DDBJ whole genome shotgun (WGS) entry which is preliminary data.</text>
</comment>